<accession>A0A0V1C1L7</accession>
<gene>
    <name evidence="1" type="ORF">T01_13056</name>
</gene>
<reference evidence="1 2" key="1">
    <citation type="submission" date="2015-01" db="EMBL/GenBank/DDBJ databases">
        <title>Evolution of Trichinella species and genotypes.</title>
        <authorList>
            <person name="Korhonen P.K."/>
            <person name="Edoardo P."/>
            <person name="Giuseppe L.R."/>
            <person name="Gasser R.B."/>
        </authorList>
    </citation>
    <scope>NUCLEOTIDE SEQUENCE [LARGE SCALE GENOMIC DNA]</scope>
    <source>
        <strain evidence="1">ISS3</strain>
    </source>
</reference>
<evidence type="ECO:0000313" key="2">
    <source>
        <dbReference type="Proteomes" id="UP000054776"/>
    </source>
</evidence>
<dbReference type="EMBL" id="JYDH01000002">
    <property type="protein sequence ID" value="KRY43221.1"/>
    <property type="molecule type" value="Genomic_DNA"/>
</dbReference>
<dbReference type="OrthoDB" id="10271874at2759"/>
<keyword evidence="2" id="KW-1185">Reference proteome</keyword>
<dbReference type="Proteomes" id="UP000054776">
    <property type="component" value="Unassembled WGS sequence"/>
</dbReference>
<dbReference type="AlphaFoldDB" id="A0A0V1C1L7"/>
<evidence type="ECO:0000313" key="1">
    <source>
        <dbReference type="EMBL" id="KRY43221.1"/>
    </source>
</evidence>
<proteinExistence type="predicted"/>
<sequence>MQSKNKLFVCQDCWRCAVGDILGLVCPYSQSSFGVLYFLEARPADCSSVPVDCDKHAEEISDRGELLPREPAAPLACRGVIDGGDDEIDHMRHFEYQVTGGRGHTQSGHTAFLLTSLAEPSFSPKQLIID</sequence>
<protein>
    <submittedName>
        <fullName evidence="1">Uncharacterized protein</fullName>
    </submittedName>
</protein>
<dbReference type="InParanoid" id="A0A0V1C1L7"/>
<organism evidence="1 2">
    <name type="scientific">Trichinella spiralis</name>
    <name type="common">Trichina worm</name>
    <dbReference type="NCBI Taxonomy" id="6334"/>
    <lineage>
        <taxon>Eukaryota</taxon>
        <taxon>Metazoa</taxon>
        <taxon>Ecdysozoa</taxon>
        <taxon>Nematoda</taxon>
        <taxon>Enoplea</taxon>
        <taxon>Dorylaimia</taxon>
        <taxon>Trichinellida</taxon>
        <taxon>Trichinellidae</taxon>
        <taxon>Trichinella</taxon>
    </lineage>
</organism>
<comment type="caution">
    <text evidence="1">The sequence shown here is derived from an EMBL/GenBank/DDBJ whole genome shotgun (WGS) entry which is preliminary data.</text>
</comment>
<name>A0A0V1C1L7_TRISP</name>